<accession>A0A0G4IZM9</accession>
<evidence type="ECO:0000313" key="5">
    <source>
        <dbReference type="EMBL" id="SPQ93975.1"/>
    </source>
</evidence>
<protein>
    <recommendedName>
        <fullName evidence="3">RRM domain-containing protein</fullName>
    </recommendedName>
</protein>
<geneLocation type="mitochondrion" evidence="5"/>
<sequence length="171" mass="20230">MFRGPPPDLSRYHSILVNNLTEDTTPDDLNALFKGYGEVGDVYIPRDRNSRSGYKTFGFVRFVEKAHADAALEADGTELHGNKIGVQEAKYGRRDRDRDRGRDDRDRGSDGRDRYDNRDRYDDRDRYYDDRDRYDDRRGGRAGGYDDRDNHRRDYSRSRSPRYRDRSPGRY</sequence>
<dbReference type="AlphaFoldDB" id="A0A0G4IZM9"/>
<dbReference type="Proteomes" id="UP000039324">
    <property type="component" value="Unassembled WGS sequence"/>
</dbReference>
<dbReference type="InterPro" id="IPR035979">
    <property type="entry name" value="RBD_domain_sf"/>
</dbReference>
<evidence type="ECO:0000313" key="7">
    <source>
        <dbReference type="Proteomes" id="UP000290189"/>
    </source>
</evidence>
<dbReference type="PROSITE" id="PS50102">
    <property type="entry name" value="RRM"/>
    <property type="match status" value="1"/>
</dbReference>
<keyword evidence="1" id="KW-0694">RNA-binding</keyword>
<evidence type="ECO:0000313" key="6">
    <source>
        <dbReference type="Proteomes" id="UP000039324"/>
    </source>
</evidence>
<evidence type="ECO:0000256" key="2">
    <source>
        <dbReference type="SAM" id="MobiDB-lite"/>
    </source>
</evidence>
<gene>
    <name evidence="4" type="ORF">PBRA_001580</name>
    <name evidence="5" type="ORF">PLBR_LOCUS1190</name>
</gene>
<feature type="region of interest" description="Disordered" evidence="2">
    <location>
        <begin position="74"/>
        <end position="171"/>
    </location>
</feature>
<dbReference type="SMART" id="SM00360">
    <property type="entry name" value="RRM"/>
    <property type="match status" value="1"/>
</dbReference>
<dbReference type="Gene3D" id="3.30.70.330">
    <property type="match status" value="1"/>
</dbReference>
<dbReference type="SUPFAM" id="SSF54928">
    <property type="entry name" value="RNA-binding domain, RBD"/>
    <property type="match status" value="1"/>
</dbReference>
<dbReference type="Proteomes" id="UP000290189">
    <property type="component" value="Unassembled WGS sequence"/>
</dbReference>
<dbReference type="EMBL" id="CDSF01000101">
    <property type="protein sequence ID" value="CEP00526.1"/>
    <property type="molecule type" value="Genomic_DNA"/>
</dbReference>
<keyword evidence="6" id="KW-1185">Reference proteome</keyword>
<feature type="compositionally biased region" description="Basic and acidic residues" evidence="2">
    <location>
        <begin position="90"/>
        <end position="171"/>
    </location>
</feature>
<proteinExistence type="predicted"/>
<dbReference type="OMA" id="NLANDRP"/>
<evidence type="ECO:0000313" key="4">
    <source>
        <dbReference type="EMBL" id="CEP00526.1"/>
    </source>
</evidence>
<dbReference type="PANTHER" id="PTHR48034">
    <property type="entry name" value="TRANSFORMER-2 SEX-DETERMINING PROTEIN-RELATED"/>
    <property type="match status" value="1"/>
</dbReference>
<dbReference type="EMBL" id="OVEO01000002">
    <property type="protein sequence ID" value="SPQ93975.1"/>
    <property type="molecule type" value="Genomic_DNA"/>
</dbReference>
<dbReference type="STRING" id="37360.A0A0G4IZM9"/>
<feature type="domain" description="RRM" evidence="3">
    <location>
        <begin position="13"/>
        <end position="91"/>
    </location>
</feature>
<keyword evidence="5" id="KW-0496">Mitochondrion</keyword>
<name>A0A0G4IZM9_PLABS</name>
<dbReference type="InterPro" id="IPR050441">
    <property type="entry name" value="RBM"/>
</dbReference>
<dbReference type="InterPro" id="IPR012677">
    <property type="entry name" value="Nucleotide-bd_a/b_plait_sf"/>
</dbReference>
<dbReference type="InterPro" id="IPR000504">
    <property type="entry name" value="RRM_dom"/>
</dbReference>
<evidence type="ECO:0000259" key="3">
    <source>
        <dbReference type="PROSITE" id="PS50102"/>
    </source>
</evidence>
<dbReference type="OrthoDB" id="8093034at2759"/>
<reference evidence="4 6" key="1">
    <citation type="submission" date="2015-02" db="EMBL/GenBank/DDBJ databases">
        <authorList>
            <person name="Chooi Y.-H."/>
        </authorList>
    </citation>
    <scope>NUCLEOTIDE SEQUENCE [LARGE SCALE GENOMIC DNA]</scope>
    <source>
        <strain evidence="4">E3</strain>
    </source>
</reference>
<dbReference type="Pfam" id="PF00076">
    <property type="entry name" value="RRM_1"/>
    <property type="match status" value="1"/>
</dbReference>
<evidence type="ECO:0000256" key="1">
    <source>
        <dbReference type="PROSITE-ProRule" id="PRU00176"/>
    </source>
</evidence>
<organism evidence="4 6">
    <name type="scientific">Plasmodiophora brassicae</name>
    <name type="common">Clubroot disease agent</name>
    <dbReference type="NCBI Taxonomy" id="37360"/>
    <lineage>
        <taxon>Eukaryota</taxon>
        <taxon>Sar</taxon>
        <taxon>Rhizaria</taxon>
        <taxon>Endomyxa</taxon>
        <taxon>Phytomyxea</taxon>
        <taxon>Plasmodiophorida</taxon>
        <taxon>Plasmodiophoridae</taxon>
        <taxon>Plasmodiophora</taxon>
    </lineage>
</organism>
<dbReference type="GO" id="GO:0003723">
    <property type="term" value="F:RNA binding"/>
    <property type="evidence" value="ECO:0007669"/>
    <property type="project" value="UniProtKB-UniRule"/>
</dbReference>
<reference evidence="5 7" key="2">
    <citation type="submission" date="2018-03" db="EMBL/GenBank/DDBJ databases">
        <authorList>
            <person name="Fogelqvist J."/>
        </authorList>
    </citation>
    <scope>NUCLEOTIDE SEQUENCE [LARGE SCALE GENOMIC DNA]</scope>
</reference>